<organism evidence="1 2">
    <name type="scientific">Sandaracinus amylolyticus</name>
    <dbReference type="NCBI Taxonomy" id="927083"/>
    <lineage>
        <taxon>Bacteria</taxon>
        <taxon>Pseudomonadati</taxon>
        <taxon>Myxococcota</taxon>
        <taxon>Polyangia</taxon>
        <taxon>Polyangiales</taxon>
        <taxon>Sandaracinaceae</taxon>
        <taxon>Sandaracinus</taxon>
    </lineage>
</organism>
<dbReference type="Pfam" id="PF16811">
    <property type="entry name" value="TAtT"/>
    <property type="match status" value="1"/>
</dbReference>
<dbReference type="EMBL" id="CP011125">
    <property type="protein sequence ID" value="AKF07430.1"/>
    <property type="molecule type" value="Genomic_DNA"/>
</dbReference>
<gene>
    <name evidence="1" type="ORF">DB32_004579</name>
</gene>
<accession>A0A0F6W4T5</accession>
<evidence type="ECO:0000313" key="1">
    <source>
        <dbReference type="EMBL" id="AKF07430.1"/>
    </source>
</evidence>
<dbReference type="InterPro" id="IPR031823">
    <property type="entry name" value="TatT"/>
</dbReference>
<dbReference type="AlphaFoldDB" id="A0A0F6W4T5"/>
<dbReference type="Proteomes" id="UP000034883">
    <property type="component" value="Chromosome"/>
</dbReference>
<dbReference type="KEGG" id="samy:DB32_004579"/>
<dbReference type="Gene3D" id="1.25.40.920">
    <property type="entry name" value="TRAP transporter T-component"/>
    <property type="match status" value="1"/>
</dbReference>
<dbReference type="InterPro" id="IPR011990">
    <property type="entry name" value="TPR-like_helical_dom_sf"/>
</dbReference>
<name>A0A0F6W4T5_9BACT</name>
<proteinExistence type="predicted"/>
<reference evidence="1 2" key="1">
    <citation type="submission" date="2015-03" db="EMBL/GenBank/DDBJ databases">
        <title>Genome assembly of Sandaracinus amylolyticus DSM 53668.</title>
        <authorList>
            <person name="Sharma G."/>
            <person name="Subramanian S."/>
        </authorList>
    </citation>
    <scope>NUCLEOTIDE SEQUENCE [LARGE SCALE GENOMIC DNA]</scope>
    <source>
        <strain evidence="1 2">DSM 53668</strain>
    </source>
</reference>
<protein>
    <submittedName>
        <fullName evidence="1">Uncharacterized protein</fullName>
    </submittedName>
</protein>
<evidence type="ECO:0000313" key="2">
    <source>
        <dbReference type="Proteomes" id="UP000034883"/>
    </source>
</evidence>
<dbReference type="SUPFAM" id="SSF48452">
    <property type="entry name" value="TPR-like"/>
    <property type="match status" value="1"/>
</dbReference>
<dbReference type="STRING" id="927083.DB32_004579"/>
<sequence length="301" mass="33360">MIAALVGIASVGCGGGGRTAAWEETTAQGAEPVSAEQQSQKDQLVATGDAAWEQRQDEAQLRAAIDAWTQALELDPADWQLWHRLSRAQYFLADGHLAFRDQEDAPDPEATAMYQAAVTSAERSLQVLSPAFADQVRAREHVDEAALAVLDAQAVPALYWRSAALGKWARRDGFATLLAYKDEIRAIMTRVLELDRDFFFAGPDRYFGAFFAVAPAYAGGDLERSRQHFDYTISRYPGYFGSHVLYAVEYAVKAQDRALFERELRLVIDGDPNVLPDVRAENLAEQRKAQQALARADSLFE</sequence>
<dbReference type="InterPro" id="IPR038537">
    <property type="entry name" value="TatT_sf"/>
</dbReference>
<keyword evidence="2" id="KW-1185">Reference proteome</keyword>